<sequence length="168" mass="19369">MHQIKIEMFNITNEVRIGFGLQPVSYSNYLDRMAQIHTNEMYIHKFFLHDNPYCKKVESLSDRVEYCGLVGLYEMIGENLADYLAVDKVILLSPLRKLVNSLKPSPLLPAKNLCRNIIKGWYNSPGHSANLLYPDYNYVGFGLLLYPKMCQGVKLKYLLVTQNFGKAR</sequence>
<dbReference type="InterPro" id="IPR035940">
    <property type="entry name" value="CAP_sf"/>
</dbReference>
<dbReference type="Gene3D" id="3.40.33.10">
    <property type="entry name" value="CAP"/>
    <property type="match status" value="1"/>
</dbReference>
<dbReference type="CDD" id="cd05379">
    <property type="entry name" value="CAP_bacterial"/>
    <property type="match status" value="1"/>
</dbReference>
<evidence type="ECO:0000313" key="3">
    <source>
        <dbReference type="Proteomes" id="UP000808349"/>
    </source>
</evidence>
<dbReference type="SUPFAM" id="SSF55797">
    <property type="entry name" value="PR-1-like"/>
    <property type="match status" value="1"/>
</dbReference>
<dbReference type="InterPro" id="IPR014044">
    <property type="entry name" value="CAP_dom"/>
</dbReference>
<dbReference type="AlphaFoldDB" id="A0A9D7S8F7"/>
<proteinExistence type="predicted"/>
<dbReference type="EMBL" id="JADKFW010000004">
    <property type="protein sequence ID" value="MBK9716811.1"/>
    <property type="molecule type" value="Genomic_DNA"/>
</dbReference>
<comment type="caution">
    <text evidence="2">The sequence shown here is derived from an EMBL/GenBank/DDBJ whole genome shotgun (WGS) entry which is preliminary data.</text>
</comment>
<organism evidence="2 3">
    <name type="scientific">Candidatus Defluviibacterium haderslevense</name>
    <dbReference type="NCBI Taxonomy" id="2981993"/>
    <lineage>
        <taxon>Bacteria</taxon>
        <taxon>Pseudomonadati</taxon>
        <taxon>Bacteroidota</taxon>
        <taxon>Saprospiria</taxon>
        <taxon>Saprospirales</taxon>
        <taxon>Saprospiraceae</taxon>
        <taxon>Candidatus Defluviibacterium</taxon>
    </lineage>
</organism>
<dbReference type="Proteomes" id="UP000808349">
    <property type="component" value="Unassembled WGS sequence"/>
</dbReference>
<evidence type="ECO:0000259" key="1">
    <source>
        <dbReference type="Pfam" id="PF00188"/>
    </source>
</evidence>
<name>A0A9D7S8F7_9BACT</name>
<dbReference type="PANTHER" id="PTHR31157:SF1">
    <property type="entry name" value="SCP DOMAIN-CONTAINING PROTEIN"/>
    <property type="match status" value="1"/>
</dbReference>
<dbReference type="PANTHER" id="PTHR31157">
    <property type="entry name" value="SCP DOMAIN-CONTAINING PROTEIN"/>
    <property type="match status" value="1"/>
</dbReference>
<accession>A0A9D7S8F7</accession>
<protein>
    <submittedName>
        <fullName evidence="2">CAP domain-containing protein</fullName>
    </submittedName>
</protein>
<dbReference type="Pfam" id="PF00188">
    <property type="entry name" value="CAP"/>
    <property type="match status" value="1"/>
</dbReference>
<gene>
    <name evidence="2" type="ORF">IPO85_04725</name>
</gene>
<evidence type="ECO:0000313" key="2">
    <source>
        <dbReference type="EMBL" id="MBK9716811.1"/>
    </source>
</evidence>
<reference evidence="2 3" key="1">
    <citation type="submission" date="2020-10" db="EMBL/GenBank/DDBJ databases">
        <title>Connecting structure to function with the recovery of over 1000 high-quality activated sludge metagenome-assembled genomes encoding full-length rRNA genes using long-read sequencing.</title>
        <authorList>
            <person name="Singleton C.M."/>
            <person name="Petriglieri F."/>
            <person name="Kristensen J.M."/>
            <person name="Kirkegaard R.H."/>
            <person name="Michaelsen T.Y."/>
            <person name="Andersen M.H."/>
            <person name="Karst S.M."/>
            <person name="Dueholm M.S."/>
            <person name="Nielsen P.H."/>
            <person name="Albertsen M."/>
        </authorList>
    </citation>
    <scope>NUCLEOTIDE SEQUENCE [LARGE SCALE GENOMIC DNA]</scope>
    <source>
        <strain evidence="2">Ribe_18-Q3-R11-54_BAT3C.373</strain>
    </source>
</reference>
<feature type="domain" description="SCP" evidence="1">
    <location>
        <begin position="10"/>
        <end position="146"/>
    </location>
</feature>